<feature type="signal peptide" evidence="1">
    <location>
        <begin position="1"/>
        <end position="28"/>
    </location>
</feature>
<keyword evidence="2" id="KW-0378">Hydrolase</keyword>
<dbReference type="Pfam" id="PF03663">
    <property type="entry name" value="Glyco_hydro_76"/>
    <property type="match status" value="1"/>
</dbReference>
<protein>
    <submittedName>
        <fullName evidence="2">Glycoside hydrolase</fullName>
    </submittedName>
</protein>
<dbReference type="PANTHER" id="PTHR47791:SF1">
    <property type="entry name" value="ENDO MANNANASE, GH76 FAMILY (EUROFUNG)"/>
    <property type="match status" value="1"/>
</dbReference>
<dbReference type="InterPro" id="IPR053169">
    <property type="entry name" value="MUG_Protein"/>
</dbReference>
<dbReference type="PANTHER" id="PTHR47791">
    <property type="entry name" value="MEIOTICALLY UP-REGULATED GENE 191 PROTEIN"/>
    <property type="match status" value="1"/>
</dbReference>
<evidence type="ECO:0000313" key="2">
    <source>
        <dbReference type="EMBL" id="KAK0629630.1"/>
    </source>
</evidence>
<dbReference type="EMBL" id="JAULSR010000002">
    <property type="protein sequence ID" value="KAK0629630.1"/>
    <property type="molecule type" value="Genomic_DNA"/>
</dbReference>
<keyword evidence="3" id="KW-1185">Reference proteome</keyword>
<name>A0AA40C945_9PEZI</name>
<feature type="chain" id="PRO_5041226232" evidence="1">
    <location>
        <begin position="29"/>
        <end position="445"/>
    </location>
</feature>
<dbReference type="GO" id="GO:0005975">
    <property type="term" value="P:carbohydrate metabolic process"/>
    <property type="evidence" value="ECO:0007669"/>
    <property type="project" value="InterPro"/>
</dbReference>
<dbReference type="GO" id="GO:0016787">
    <property type="term" value="F:hydrolase activity"/>
    <property type="evidence" value="ECO:0007669"/>
    <property type="project" value="UniProtKB-KW"/>
</dbReference>
<dbReference type="AlphaFoldDB" id="A0AA40C945"/>
<comment type="caution">
    <text evidence="2">The sequence shown here is derived from an EMBL/GenBank/DDBJ whole genome shotgun (WGS) entry which is preliminary data.</text>
</comment>
<gene>
    <name evidence="2" type="ORF">B0T17DRAFT_490277</name>
</gene>
<keyword evidence="1" id="KW-0732">Signal</keyword>
<accession>A0AA40C945</accession>
<dbReference type="Proteomes" id="UP001174934">
    <property type="component" value="Unassembled WGS sequence"/>
</dbReference>
<dbReference type="InterPro" id="IPR008928">
    <property type="entry name" value="6-hairpin_glycosidase_sf"/>
</dbReference>
<organism evidence="2 3">
    <name type="scientific">Bombardia bombarda</name>
    <dbReference type="NCBI Taxonomy" id="252184"/>
    <lineage>
        <taxon>Eukaryota</taxon>
        <taxon>Fungi</taxon>
        <taxon>Dikarya</taxon>
        <taxon>Ascomycota</taxon>
        <taxon>Pezizomycotina</taxon>
        <taxon>Sordariomycetes</taxon>
        <taxon>Sordariomycetidae</taxon>
        <taxon>Sordariales</taxon>
        <taxon>Lasiosphaeriaceae</taxon>
        <taxon>Bombardia</taxon>
    </lineage>
</organism>
<sequence length="445" mass="47646">MVSTKWGSSLAAHIYLLLFSHLAGRAAAAPTTSSPSSSSYRAETLTAVKALQSWYNPSTGLWNTAGWWNSANCLQVLADWTMTDNSSATTLINVPGIMQNTFTKAQQTTVSTQKTVSARTGHITSTYTLQAKHIHGNSRRGFSGFINDFYDDEGWWALALIRSWDATRNAGYLATAESIFADMVNGTDAVCGGGVWWSKARKYKNAIANELYLSVAAALARRVPDAGRRARYLQTAKDQWGWFRRSGMINGESLINDGLTIKEDGSCVNNGAQTWSYNQGVVLGGLVELAYATGDVGYVREAVPIAVAAVKKLTTTVDGVVVIREVDRCEPDCGLDGPQFKGVFVRNLGYLVVAVSTAPERVLKGAIEANARSVWNRDRESGTNRLGISWAGPVSAGQGPNASTHSSAMDVLVAARGVAGLSPRGLGMGMWKVEEGESGSEGAKV</sequence>
<dbReference type="InterPro" id="IPR005198">
    <property type="entry name" value="Glyco_hydro_76"/>
</dbReference>
<proteinExistence type="predicted"/>
<evidence type="ECO:0000313" key="3">
    <source>
        <dbReference type="Proteomes" id="UP001174934"/>
    </source>
</evidence>
<evidence type="ECO:0000256" key="1">
    <source>
        <dbReference type="SAM" id="SignalP"/>
    </source>
</evidence>
<dbReference type="Gene3D" id="1.50.10.20">
    <property type="match status" value="1"/>
</dbReference>
<dbReference type="SUPFAM" id="SSF48208">
    <property type="entry name" value="Six-hairpin glycosidases"/>
    <property type="match status" value="1"/>
</dbReference>
<reference evidence="2" key="1">
    <citation type="submission" date="2023-06" db="EMBL/GenBank/DDBJ databases">
        <title>Genome-scale phylogeny and comparative genomics of the fungal order Sordariales.</title>
        <authorList>
            <consortium name="Lawrence Berkeley National Laboratory"/>
            <person name="Hensen N."/>
            <person name="Bonometti L."/>
            <person name="Westerberg I."/>
            <person name="Brannstrom I.O."/>
            <person name="Guillou S."/>
            <person name="Cros-Aarteil S."/>
            <person name="Calhoun S."/>
            <person name="Haridas S."/>
            <person name="Kuo A."/>
            <person name="Mondo S."/>
            <person name="Pangilinan J."/>
            <person name="Riley R."/>
            <person name="LaButti K."/>
            <person name="Andreopoulos B."/>
            <person name="Lipzen A."/>
            <person name="Chen C."/>
            <person name="Yanf M."/>
            <person name="Daum C."/>
            <person name="Ng V."/>
            <person name="Clum A."/>
            <person name="Steindorff A."/>
            <person name="Ohm R."/>
            <person name="Martin F."/>
            <person name="Silar P."/>
            <person name="Natvig D."/>
            <person name="Lalanne C."/>
            <person name="Gautier V."/>
            <person name="Ament-velasquez S.L."/>
            <person name="Kruys A."/>
            <person name="Hutchinson M.I."/>
            <person name="Powell A.J."/>
            <person name="Barry K."/>
            <person name="Miller A.N."/>
            <person name="Grigoriev I.V."/>
            <person name="Debuchy R."/>
            <person name="Gladieux P."/>
            <person name="Thoren M.H."/>
            <person name="Johannesson H."/>
        </authorList>
    </citation>
    <scope>NUCLEOTIDE SEQUENCE</scope>
    <source>
        <strain evidence="2">SMH3391-2</strain>
    </source>
</reference>